<evidence type="ECO:0000313" key="1">
    <source>
        <dbReference type="EMBL" id="KAL3111455.1"/>
    </source>
</evidence>
<dbReference type="EMBL" id="JBICBT010000506">
    <property type="protein sequence ID" value="KAL3111455.1"/>
    <property type="molecule type" value="Genomic_DNA"/>
</dbReference>
<dbReference type="AlphaFoldDB" id="A0ABD2L882"/>
<reference evidence="1 2" key="1">
    <citation type="submission" date="2024-10" db="EMBL/GenBank/DDBJ databases">
        <authorList>
            <person name="Kim D."/>
        </authorList>
    </citation>
    <scope>NUCLEOTIDE SEQUENCE [LARGE SCALE GENOMIC DNA]</scope>
    <source>
        <strain evidence="1">BH-2024</strain>
    </source>
</reference>
<organism evidence="1 2">
    <name type="scientific">Heterodera trifolii</name>
    <dbReference type="NCBI Taxonomy" id="157864"/>
    <lineage>
        <taxon>Eukaryota</taxon>
        <taxon>Metazoa</taxon>
        <taxon>Ecdysozoa</taxon>
        <taxon>Nematoda</taxon>
        <taxon>Chromadorea</taxon>
        <taxon>Rhabditida</taxon>
        <taxon>Tylenchina</taxon>
        <taxon>Tylenchomorpha</taxon>
        <taxon>Tylenchoidea</taxon>
        <taxon>Heteroderidae</taxon>
        <taxon>Heteroderinae</taxon>
        <taxon>Heterodera</taxon>
    </lineage>
</organism>
<protein>
    <submittedName>
        <fullName evidence="1">Uncharacterized protein</fullName>
    </submittedName>
</protein>
<keyword evidence="2" id="KW-1185">Reference proteome</keyword>
<gene>
    <name evidence="1" type="ORF">niasHT_017682</name>
</gene>
<sequence length="198" mass="22859">MMKKKIYFSWDVRQITISAYLGTGHICTKQTEFDQLTSKSYLEFFPDEWAELQNNTGCDDNALVTFKINLEMVIGHVGLSELRNTMAMSLMVEKRVYFPIYNGQRYRITAFYNDGQQLFNGIATTRERPNNKLFLDIDPDIFAHLEENDWIYFYRYNANNQYGDENRLGSATVAILRQIADIDFSGGARNFGSLSGGF</sequence>
<accession>A0ABD2L882</accession>
<comment type="caution">
    <text evidence="1">The sequence shown here is derived from an EMBL/GenBank/DDBJ whole genome shotgun (WGS) entry which is preliminary data.</text>
</comment>
<proteinExistence type="predicted"/>
<dbReference type="Proteomes" id="UP001620626">
    <property type="component" value="Unassembled WGS sequence"/>
</dbReference>
<evidence type="ECO:0000313" key="2">
    <source>
        <dbReference type="Proteomes" id="UP001620626"/>
    </source>
</evidence>
<name>A0ABD2L882_9BILA</name>